<feature type="compositionally biased region" description="Polar residues" evidence="1">
    <location>
        <begin position="524"/>
        <end position="533"/>
    </location>
</feature>
<feature type="compositionally biased region" description="Low complexity" evidence="1">
    <location>
        <begin position="192"/>
        <end position="208"/>
    </location>
</feature>
<feature type="compositionally biased region" description="Low complexity" evidence="1">
    <location>
        <begin position="597"/>
        <end position="609"/>
    </location>
</feature>
<dbReference type="Proteomes" id="UP000800094">
    <property type="component" value="Unassembled WGS sequence"/>
</dbReference>
<dbReference type="EMBL" id="ML987192">
    <property type="protein sequence ID" value="KAF2251856.1"/>
    <property type="molecule type" value="Genomic_DNA"/>
</dbReference>
<sequence length="1181" mass="128060">MSLNGLDDVKVAEAYQGALAEAGGWFLLKYASRDEVDVLTRGTGGAAEARGAIAHYEERSPLYGFLLYRRRKVLIKYVPEGTSRLLQARVAVHFTAVTEKFTPHDSIISVTTAEELSDAALTSACSLHTAAPSSCSSSGSSKRHKLDEITEDAEEGQSNAGDSAETARPVTAASSKPVIVEPAAKSEDAEGTNTATAAQETKAAEGTKGTPELSHVTIETVTETKEQVDPKAASHRDSFKNYDSLFEHGPDPRMSSQTARPALADLYAEIYAQYSKPKVKLGPRPKQSLDIKRPHTSGDGVQGASRPVSSLPPGLRAGNRKKAEPKRPKSRDTSIVPSIAFSAPPPVPAIPDMPSSPSYLPKGPASVKSMPINAHSSRNHRSTGITPEKQRLMKALELRKKQMKALKEREAKAAEAAAESADTGAGAEAKDSEIPAEKSSPEQTAQVEEDRTASKSEVEPATSQDVVEEIASNQGGLITDETKPPSGQEDQSAEVTAAQTETDDLHSAASASSPTSAQTQGSSCAPSTRPSSISEDDHHAPADETKPVDTETSLGAGDEKPTGSSEKEDEEDSIESSPTVVPENRTPVPSVKISSQPEEPAPATLTPTPDSDAFLSRRSKRESMVLMPPTDPEDPRSRRKSNRESMIYMPLPETPGQDEAQSRKQKRESMILTAPIGQSFLEGKDKRRAVIDPVHLSAENSEAEYLSDDSFMEELQSAKLEEAKPISVSKSPITPFFPRKASVSEYSILERSSSQQYIKPGRLTPEQPSSRKSSGPWLTHANTDTVVTAKKINVSSGISQRIKALAEKSNRDSSASVSPVATPDASNSIVAQRKSSFFSTPPSGNSPEGKPIQRLSRASFANRATSPTPNKKPVLQPPPKTIELNQPTVYNKQKGSQKPESVQVTARIVRDARVQKPTLTMPTENTPLELHQSPIIIDHQRLMRPPSSTKHSPTKAEPTSPRPPSSSHSREASSSALPRSSSESSWRSFGRRLSESRSPGAPPRSMSIYSFESGDEKREEKKEKKDSRTSKLFKRMSSISSISRKNSAASATLPEEDFLSTLPSLREPPPPVQVGDLNIQFPDTLLWKRRWVEVDTMGNLVLSLSRSNEQSKGIIKRFHLTEFRTPYAPDPDRQELPNSVVFDFVDGRTLQCACETFIAQAQVLQILREAHDAWVAYNQGQ</sequence>
<feature type="compositionally biased region" description="Basic and acidic residues" evidence="1">
    <location>
        <begin position="1014"/>
        <end position="1029"/>
    </location>
</feature>
<reference evidence="2" key="1">
    <citation type="journal article" date="2020" name="Stud. Mycol.">
        <title>101 Dothideomycetes genomes: a test case for predicting lifestyles and emergence of pathogens.</title>
        <authorList>
            <person name="Haridas S."/>
            <person name="Albert R."/>
            <person name="Binder M."/>
            <person name="Bloem J."/>
            <person name="Labutti K."/>
            <person name="Salamov A."/>
            <person name="Andreopoulos B."/>
            <person name="Baker S."/>
            <person name="Barry K."/>
            <person name="Bills G."/>
            <person name="Bluhm B."/>
            <person name="Cannon C."/>
            <person name="Castanera R."/>
            <person name="Culley D."/>
            <person name="Daum C."/>
            <person name="Ezra D."/>
            <person name="Gonzalez J."/>
            <person name="Henrissat B."/>
            <person name="Kuo A."/>
            <person name="Liang C."/>
            <person name="Lipzen A."/>
            <person name="Lutzoni F."/>
            <person name="Magnuson J."/>
            <person name="Mondo S."/>
            <person name="Nolan M."/>
            <person name="Ohm R."/>
            <person name="Pangilinan J."/>
            <person name="Park H.-J."/>
            <person name="Ramirez L."/>
            <person name="Alfaro M."/>
            <person name="Sun H."/>
            <person name="Tritt A."/>
            <person name="Yoshinaga Y."/>
            <person name="Zwiers L.-H."/>
            <person name="Turgeon B."/>
            <person name="Goodwin S."/>
            <person name="Spatafora J."/>
            <person name="Crous P."/>
            <person name="Grigoriev I."/>
        </authorList>
    </citation>
    <scope>NUCLEOTIDE SEQUENCE</scope>
    <source>
        <strain evidence="2">CBS 122368</strain>
    </source>
</reference>
<feature type="region of interest" description="Disordered" evidence="1">
    <location>
        <begin position="799"/>
        <end position="1032"/>
    </location>
</feature>
<accession>A0A6A6IN93</accession>
<feature type="compositionally biased region" description="Low complexity" evidence="1">
    <location>
        <begin position="507"/>
        <end position="523"/>
    </location>
</feature>
<feature type="compositionally biased region" description="Basic and acidic residues" evidence="1">
    <location>
        <begin position="535"/>
        <end position="549"/>
    </location>
</feature>
<dbReference type="GeneID" id="54588087"/>
<feature type="compositionally biased region" description="Polar residues" evidence="1">
    <location>
        <begin position="488"/>
        <end position="500"/>
    </location>
</feature>
<name>A0A6A6IN93_9PLEO</name>
<gene>
    <name evidence="2" type="ORF">BU26DRAFT_590169</name>
</gene>
<feature type="compositionally biased region" description="Low complexity" evidence="1">
    <location>
        <begin position="414"/>
        <end position="427"/>
    </location>
</feature>
<feature type="compositionally biased region" description="Low complexity" evidence="1">
    <location>
        <begin position="972"/>
        <end position="988"/>
    </location>
</feature>
<evidence type="ECO:0008006" key="4">
    <source>
        <dbReference type="Google" id="ProtNLM"/>
    </source>
</evidence>
<organism evidence="2 3">
    <name type="scientific">Trematosphaeria pertusa</name>
    <dbReference type="NCBI Taxonomy" id="390896"/>
    <lineage>
        <taxon>Eukaryota</taxon>
        <taxon>Fungi</taxon>
        <taxon>Dikarya</taxon>
        <taxon>Ascomycota</taxon>
        <taxon>Pezizomycotina</taxon>
        <taxon>Dothideomycetes</taxon>
        <taxon>Pleosporomycetidae</taxon>
        <taxon>Pleosporales</taxon>
        <taxon>Massarineae</taxon>
        <taxon>Trematosphaeriaceae</taxon>
        <taxon>Trematosphaeria</taxon>
    </lineage>
</organism>
<feature type="compositionally biased region" description="Polar residues" evidence="1">
    <location>
        <begin position="883"/>
        <end position="904"/>
    </location>
</feature>
<feature type="compositionally biased region" description="Polar residues" evidence="1">
    <location>
        <begin position="812"/>
        <end position="846"/>
    </location>
</feature>
<evidence type="ECO:0000313" key="3">
    <source>
        <dbReference type="Proteomes" id="UP000800094"/>
    </source>
</evidence>
<proteinExistence type="predicted"/>
<protein>
    <recommendedName>
        <fullName evidence="4">ADF-H domain-containing protein</fullName>
    </recommendedName>
</protein>
<feature type="compositionally biased region" description="Polar residues" evidence="1">
    <location>
        <begin position="461"/>
        <end position="476"/>
    </location>
</feature>
<feature type="region of interest" description="Disordered" evidence="1">
    <location>
        <begin position="130"/>
        <end position="211"/>
    </location>
</feature>
<feature type="compositionally biased region" description="Basic and acidic residues" evidence="1">
    <location>
        <begin position="448"/>
        <end position="458"/>
    </location>
</feature>
<evidence type="ECO:0000256" key="1">
    <source>
        <dbReference type="SAM" id="MobiDB-lite"/>
    </source>
</evidence>
<feature type="compositionally biased region" description="Basic and acidic residues" evidence="1">
    <location>
        <begin position="428"/>
        <end position="440"/>
    </location>
</feature>
<feature type="compositionally biased region" description="Polar residues" evidence="1">
    <location>
        <begin position="917"/>
        <end position="926"/>
    </location>
</feature>
<feature type="region of interest" description="Disordered" evidence="1">
    <location>
        <begin position="278"/>
        <end position="677"/>
    </location>
</feature>
<dbReference type="AlphaFoldDB" id="A0A6A6IN93"/>
<dbReference type="OrthoDB" id="74412at2759"/>
<keyword evidence="3" id="KW-1185">Reference proteome</keyword>
<feature type="compositionally biased region" description="Basic and acidic residues" evidence="1">
    <location>
        <begin position="388"/>
        <end position="413"/>
    </location>
</feature>
<feature type="region of interest" description="Disordered" evidence="1">
    <location>
        <begin position="754"/>
        <end position="785"/>
    </location>
</feature>
<dbReference type="InterPro" id="IPR029006">
    <property type="entry name" value="ADF-H/Gelsolin-like_dom_sf"/>
</dbReference>
<dbReference type="Gene3D" id="3.40.20.10">
    <property type="entry name" value="Severin"/>
    <property type="match status" value="1"/>
</dbReference>
<dbReference type="RefSeq" id="XP_033686860.1">
    <property type="nucleotide sequence ID" value="XM_033834757.1"/>
</dbReference>
<feature type="compositionally biased region" description="Basic and acidic residues" evidence="1">
    <location>
        <begin position="321"/>
        <end position="332"/>
    </location>
</feature>
<dbReference type="SUPFAM" id="SSF55753">
    <property type="entry name" value="Actin depolymerizing proteins"/>
    <property type="match status" value="1"/>
</dbReference>
<evidence type="ECO:0000313" key="2">
    <source>
        <dbReference type="EMBL" id="KAF2251856.1"/>
    </source>
</evidence>